<dbReference type="EMBL" id="LT670849">
    <property type="protein sequence ID" value="SHN76078.1"/>
    <property type="molecule type" value="Genomic_DNA"/>
</dbReference>
<feature type="transmembrane region" description="Helical" evidence="1">
    <location>
        <begin position="37"/>
        <end position="56"/>
    </location>
</feature>
<dbReference type="Pfam" id="PF07811">
    <property type="entry name" value="TadE"/>
    <property type="match status" value="1"/>
</dbReference>
<evidence type="ECO:0000313" key="3">
    <source>
        <dbReference type="EMBL" id="SHN76078.1"/>
    </source>
</evidence>
<accession>A0A1M7TZE9</accession>
<name>A0A1M7TZE9_9BRAD</name>
<dbReference type="AlphaFoldDB" id="A0A1M7TZE9"/>
<protein>
    <submittedName>
        <fullName evidence="3">Flp pilus assembly protein TadG</fullName>
    </submittedName>
</protein>
<keyword evidence="1" id="KW-1133">Transmembrane helix</keyword>
<evidence type="ECO:0000259" key="2">
    <source>
        <dbReference type="Pfam" id="PF07811"/>
    </source>
</evidence>
<dbReference type="Proteomes" id="UP000184096">
    <property type="component" value="Chromosome I"/>
</dbReference>
<dbReference type="InterPro" id="IPR012495">
    <property type="entry name" value="TadE-like_dom"/>
</dbReference>
<evidence type="ECO:0000313" key="4">
    <source>
        <dbReference type="Proteomes" id="UP000184096"/>
    </source>
</evidence>
<sequence length="221" mass="23558">MSFARGATKTCMRRCIAVATFFRDCRGIAAVEFAMIVPLMLVLLFATVEFASGLAIDRKVSLVARTIANLTSQGATASVADLTNYIGAANLIMVPYVQPTYPAPNMTISELYINPTTGNAYVQWSWGSAPRGLQSQFTALPPSMIATDPTTHAILQNQYIIVSEVNTLYTPTFGFFGVMGNSGISLSDIAYALPRQSTCVFYPSVPAIVPPATAPACPTGP</sequence>
<keyword evidence="1" id="KW-0812">Transmembrane</keyword>
<organism evidence="3 4">
    <name type="scientific">Bradyrhizobium erythrophlei</name>
    <dbReference type="NCBI Taxonomy" id="1437360"/>
    <lineage>
        <taxon>Bacteria</taxon>
        <taxon>Pseudomonadati</taxon>
        <taxon>Pseudomonadota</taxon>
        <taxon>Alphaproteobacteria</taxon>
        <taxon>Hyphomicrobiales</taxon>
        <taxon>Nitrobacteraceae</taxon>
        <taxon>Bradyrhizobium</taxon>
    </lineage>
</organism>
<keyword evidence="1" id="KW-0472">Membrane</keyword>
<proteinExistence type="predicted"/>
<evidence type="ECO:0000256" key="1">
    <source>
        <dbReference type="SAM" id="Phobius"/>
    </source>
</evidence>
<keyword evidence="4" id="KW-1185">Reference proteome</keyword>
<gene>
    <name evidence="3" type="ORF">SAMN05444170_3114</name>
</gene>
<reference evidence="4" key="1">
    <citation type="submission" date="2016-11" db="EMBL/GenBank/DDBJ databases">
        <authorList>
            <person name="Varghese N."/>
            <person name="Submissions S."/>
        </authorList>
    </citation>
    <scope>NUCLEOTIDE SEQUENCE [LARGE SCALE GENOMIC DNA]</scope>
    <source>
        <strain evidence="4">GAS401</strain>
    </source>
</reference>
<feature type="domain" description="TadE-like" evidence="2">
    <location>
        <begin position="27"/>
        <end position="68"/>
    </location>
</feature>